<keyword evidence="1" id="KW-1133">Transmembrane helix</keyword>
<organism evidence="4 5">
    <name type="scientific">Candidatus Pseudogracilibacillus intestinigallinarum</name>
    <dbReference type="NCBI Taxonomy" id="2838742"/>
    <lineage>
        <taxon>Bacteria</taxon>
        <taxon>Bacillati</taxon>
        <taxon>Bacillota</taxon>
        <taxon>Bacilli</taxon>
        <taxon>Bacillales</taxon>
        <taxon>Bacillaceae</taxon>
        <taxon>Pseudogracilibacillus</taxon>
    </lineage>
</organism>
<feature type="transmembrane region" description="Helical" evidence="1">
    <location>
        <begin position="340"/>
        <end position="363"/>
    </location>
</feature>
<accession>A0A9D1PJG7</accession>
<dbReference type="PIRSF" id="PIRSF032908">
    <property type="entry name" value="UCP032908"/>
    <property type="match status" value="1"/>
</dbReference>
<dbReference type="InterPro" id="IPR014574">
    <property type="entry name" value="UCP032908"/>
</dbReference>
<feature type="transmembrane region" description="Helical" evidence="1">
    <location>
        <begin position="80"/>
        <end position="101"/>
    </location>
</feature>
<name>A0A9D1PJG7_9BACI</name>
<sequence length="366" mass="43001">MITAIFYISMLLIMVFIFSILPYITRRTEQFGVTIPYKIYMRTDIKQIRKTYVFYTILLGIIIALLQLCLHIFFRENVQHIGFTINTFLFIILSFFVYLQFHKKMKNMKAKENWPVEKTQRTVIDTSFHLERNVLSNWFYLIPLVVTIGTILYTFFMYDSIPNEIPMHTNVNGEVRYDAKTPFNVLVMPGTQLFMIGLFFFINIIIGKAKQQIHAGNPKVSKIQNQLYRKKWSRFLFISSVLMVLMFLFIQLTFIHPILQKYETPITLVIIAIIFIGSIILSIRTGQGGSRLKIDDDQIDDHMIDRDEDEHWKLGQFYFNKNDPSIFIEKRFGVGWTNNWAHPISWILLLLIIGTAIGIPLLLTNL</sequence>
<dbReference type="EMBL" id="DXHX01000009">
    <property type="protein sequence ID" value="HIV73531.1"/>
    <property type="molecule type" value="Genomic_DNA"/>
</dbReference>
<protein>
    <submittedName>
        <fullName evidence="4">DUF1648 domain-containing protein</fullName>
    </submittedName>
</protein>
<proteinExistence type="predicted"/>
<dbReference type="InterPro" id="IPR043831">
    <property type="entry name" value="DUF5808"/>
</dbReference>
<reference evidence="4" key="2">
    <citation type="submission" date="2021-04" db="EMBL/GenBank/DDBJ databases">
        <authorList>
            <person name="Gilroy R."/>
        </authorList>
    </citation>
    <scope>NUCLEOTIDE SEQUENCE</scope>
    <source>
        <strain evidence="4">CHK169-2315</strain>
    </source>
</reference>
<evidence type="ECO:0000313" key="4">
    <source>
        <dbReference type="EMBL" id="HIV73531.1"/>
    </source>
</evidence>
<feature type="transmembrane region" description="Helical" evidence="1">
    <location>
        <begin position="186"/>
        <end position="206"/>
    </location>
</feature>
<feature type="transmembrane region" description="Helical" evidence="1">
    <location>
        <begin position="6"/>
        <end position="24"/>
    </location>
</feature>
<dbReference type="AlphaFoldDB" id="A0A9D1PJG7"/>
<evidence type="ECO:0000259" key="3">
    <source>
        <dbReference type="Pfam" id="PF19124"/>
    </source>
</evidence>
<dbReference type="Proteomes" id="UP000823937">
    <property type="component" value="Unassembled WGS sequence"/>
</dbReference>
<keyword evidence="1" id="KW-0472">Membrane</keyword>
<gene>
    <name evidence="4" type="ORF">H9895_00440</name>
</gene>
<feature type="transmembrane region" description="Helical" evidence="1">
    <location>
        <begin position="265"/>
        <end position="283"/>
    </location>
</feature>
<dbReference type="GO" id="GO:0009636">
    <property type="term" value="P:response to toxic substance"/>
    <property type="evidence" value="ECO:0007669"/>
    <property type="project" value="TreeGrafter"/>
</dbReference>
<reference evidence="4" key="1">
    <citation type="journal article" date="2021" name="PeerJ">
        <title>Extensive microbial diversity within the chicken gut microbiome revealed by metagenomics and culture.</title>
        <authorList>
            <person name="Gilroy R."/>
            <person name="Ravi A."/>
            <person name="Getino M."/>
            <person name="Pursley I."/>
            <person name="Horton D.L."/>
            <person name="Alikhan N.F."/>
            <person name="Baker D."/>
            <person name="Gharbi K."/>
            <person name="Hall N."/>
            <person name="Watson M."/>
            <person name="Adriaenssens E.M."/>
            <person name="Foster-Nyarko E."/>
            <person name="Jarju S."/>
            <person name="Secka A."/>
            <person name="Antonio M."/>
            <person name="Oren A."/>
            <person name="Chaudhuri R.R."/>
            <person name="La Ragione R."/>
            <person name="Hildebrand F."/>
            <person name="Pallen M.J."/>
        </authorList>
    </citation>
    <scope>NUCLEOTIDE SEQUENCE</scope>
    <source>
        <strain evidence="4">CHK169-2315</strain>
    </source>
</reference>
<feature type="transmembrane region" description="Helical" evidence="1">
    <location>
        <begin position="138"/>
        <end position="158"/>
    </location>
</feature>
<evidence type="ECO:0000259" key="2">
    <source>
        <dbReference type="Pfam" id="PF07853"/>
    </source>
</evidence>
<dbReference type="PANTHER" id="PTHR37810">
    <property type="entry name" value="IMMUNITY PROTEIN SDPI"/>
    <property type="match status" value="1"/>
</dbReference>
<feature type="domain" description="DUF5808" evidence="3">
    <location>
        <begin position="321"/>
        <end position="346"/>
    </location>
</feature>
<dbReference type="InterPro" id="IPR012867">
    <property type="entry name" value="DUF1648"/>
</dbReference>
<feature type="transmembrane region" description="Helical" evidence="1">
    <location>
        <begin position="235"/>
        <end position="259"/>
    </location>
</feature>
<keyword evidence="1" id="KW-0812">Transmembrane</keyword>
<feature type="domain" description="DUF1648" evidence="2">
    <location>
        <begin position="146"/>
        <end position="192"/>
    </location>
</feature>
<dbReference type="Pfam" id="PF19124">
    <property type="entry name" value="DUF5808"/>
    <property type="match status" value="1"/>
</dbReference>
<comment type="caution">
    <text evidence="4">The sequence shown here is derived from an EMBL/GenBank/DDBJ whole genome shotgun (WGS) entry which is preliminary data.</text>
</comment>
<dbReference type="PANTHER" id="PTHR37810:SF9">
    <property type="entry name" value="MEMBRANE PROTEIN"/>
    <property type="match status" value="1"/>
</dbReference>
<dbReference type="Pfam" id="PF07853">
    <property type="entry name" value="DUF1648"/>
    <property type="match status" value="1"/>
</dbReference>
<feature type="transmembrane region" description="Helical" evidence="1">
    <location>
        <begin position="52"/>
        <end position="74"/>
    </location>
</feature>
<evidence type="ECO:0000256" key="1">
    <source>
        <dbReference type="SAM" id="Phobius"/>
    </source>
</evidence>
<evidence type="ECO:0000313" key="5">
    <source>
        <dbReference type="Proteomes" id="UP000823937"/>
    </source>
</evidence>